<protein>
    <submittedName>
        <fullName evidence="6">Transcriptional regulator, TetR family</fullName>
    </submittedName>
</protein>
<dbReference type="SUPFAM" id="SSF46689">
    <property type="entry name" value="Homeodomain-like"/>
    <property type="match status" value="1"/>
</dbReference>
<dbReference type="PROSITE" id="PS50977">
    <property type="entry name" value="HTH_TETR_2"/>
    <property type="match status" value="1"/>
</dbReference>
<dbReference type="HOGENOM" id="CLU_069356_28_0_6"/>
<name>F6CX75_MARPP</name>
<feature type="domain" description="HTH tetR-type" evidence="5">
    <location>
        <begin position="8"/>
        <end position="68"/>
    </location>
</feature>
<dbReference type="EMBL" id="CP002771">
    <property type="protein sequence ID" value="AEF54428.1"/>
    <property type="molecule type" value="Genomic_DNA"/>
</dbReference>
<dbReference type="InterPro" id="IPR011075">
    <property type="entry name" value="TetR_C"/>
</dbReference>
<dbReference type="InterPro" id="IPR036271">
    <property type="entry name" value="Tet_transcr_reg_TetR-rel_C_sf"/>
</dbReference>
<dbReference type="PANTHER" id="PTHR47506:SF1">
    <property type="entry name" value="HTH-TYPE TRANSCRIPTIONAL REGULATOR YJDC"/>
    <property type="match status" value="1"/>
</dbReference>
<keyword evidence="1" id="KW-0805">Transcription regulation</keyword>
<dbReference type="Pfam" id="PF16925">
    <property type="entry name" value="TetR_C_13"/>
    <property type="match status" value="1"/>
</dbReference>
<keyword evidence="2 4" id="KW-0238">DNA-binding</keyword>
<dbReference type="InterPro" id="IPR023772">
    <property type="entry name" value="DNA-bd_HTH_TetR-type_CS"/>
</dbReference>
<dbReference type="Pfam" id="PF00440">
    <property type="entry name" value="TetR_N"/>
    <property type="match status" value="1"/>
</dbReference>
<organism evidence="6 7">
    <name type="scientific">Marinomonas posidonica (strain CECT 7376 / NCIMB 14433 / IVIA-Po-181)</name>
    <dbReference type="NCBI Taxonomy" id="491952"/>
    <lineage>
        <taxon>Bacteria</taxon>
        <taxon>Pseudomonadati</taxon>
        <taxon>Pseudomonadota</taxon>
        <taxon>Gammaproteobacteria</taxon>
        <taxon>Oceanospirillales</taxon>
        <taxon>Oceanospirillaceae</taxon>
        <taxon>Marinomonas</taxon>
    </lineage>
</organism>
<accession>F6CX75</accession>
<dbReference type="AlphaFoldDB" id="F6CX75"/>
<keyword evidence="3" id="KW-0804">Transcription</keyword>
<dbReference type="STRING" id="491952.Mar181_1385"/>
<feature type="DNA-binding region" description="H-T-H motif" evidence="4">
    <location>
        <begin position="31"/>
        <end position="50"/>
    </location>
</feature>
<sequence length="198" mass="21402">MASGRQRTFNKEQALSHAMKVFWLKGFAGASLSDLVEAMGINKPSLYAAFGNKESLFISTLEYYVETVGASHFDNLISPNESVPNKIGAYLESISKAVLNSALPGGCFVVNSTCESGSDCLTAETKQAVEKINSDSKNAFIDFFEKEKRKGNITSTSSPEALADYLMATQFGIAVLARNKATPQQLQHVIENAVAAFQ</sequence>
<evidence type="ECO:0000256" key="3">
    <source>
        <dbReference type="ARBA" id="ARBA00023163"/>
    </source>
</evidence>
<dbReference type="Gene3D" id="1.10.10.60">
    <property type="entry name" value="Homeodomain-like"/>
    <property type="match status" value="1"/>
</dbReference>
<dbReference type="InterPro" id="IPR009057">
    <property type="entry name" value="Homeodomain-like_sf"/>
</dbReference>
<evidence type="ECO:0000313" key="6">
    <source>
        <dbReference type="EMBL" id="AEF54428.1"/>
    </source>
</evidence>
<evidence type="ECO:0000313" key="7">
    <source>
        <dbReference type="Proteomes" id="UP000009230"/>
    </source>
</evidence>
<proteinExistence type="predicted"/>
<dbReference type="InterPro" id="IPR001647">
    <property type="entry name" value="HTH_TetR"/>
</dbReference>
<dbReference type="Proteomes" id="UP000009230">
    <property type="component" value="Chromosome"/>
</dbReference>
<evidence type="ECO:0000256" key="2">
    <source>
        <dbReference type="ARBA" id="ARBA00023125"/>
    </source>
</evidence>
<gene>
    <name evidence="6" type="ordered locus">Mar181_1385</name>
</gene>
<keyword evidence="7" id="KW-1185">Reference proteome</keyword>
<evidence type="ECO:0000256" key="1">
    <source>
        <dbReference type="ARBA" id="ARBA00023015"/>
    </source>
</evidence>
<dbReference type="eggNOG" id="COG1309">
    <property type="taxonomic scope" value="Bacteria"/>
</dbReference>
<dbReference type="PANTHER" id="PTHR47506">
    <property type="entry name" value="TRANSCRIPTIONAL REGULATORY PROTEIN"/>
    <property type="match status" value="1"/>
</dbReference>
<dbReference type="RefSeq" id="WP_013795903.1">
    <property type="nucleotide sequence ID" value="NC_015559.1"/>
</dbReference>
<dbReference type="GO" id="GO:0003677">
    <property type="term" value="F:DNA binding"/>
    <property type="evidence" value="ECO:0007669"/>
    <property type="project" value="UniProtKB-UniRule"/>
</dbReference>
<dbReference type="KEGG" id="mpc:Mar181_1385"/>
<dbReference type="OrthoDB" id="270177at2"/>
<dbReference type="SUPFAM" id="SSF48498">
    <property type="entry name" value="Tetracyclin repressor-like, C-terminal domain"/>
    <property type="match status" value="1"/>
</dbReference>
<reference evidence="6 7" key="1">
    <citation type="journal article" date="2012" name="Stand. Genomic Sci.">
        <title>Complete genome sequence of Marinomonas posidonica type strain (IVIA-Po-181(T)).</title>
        <authorList>
            <person name="Lucas-Elio P."/>
            <person name="Goodwin L."/>
            <person name="Woyke T."/>
            <person name="Pitluck S."/>
            <person name="Nolan M."/>
            <person name="Kyrpides N.C."/>
            <person name="Detter J.C."/>
            <person name="Copeland A."/>
            <person name="Lu M."/>
            <person name="Bruce D."/>
            <person name="Detter C."/>
            <person name="Tapia R."/>
            <person name="Han S."/>
            <person name="Land M.L."/>
            <person name="Ivanova N."/>
            <person name="Mikhailova N."/>
            <person name="Johnston A.W."/>
            <person name="Sanchez-Amat A."/>
        </authorList>
    </citation>
    <scope>NUCLEOTIDE SEQUENCE [LARGE SCALE GENOMIC DNA]</scope>
    <source>
        <strain evidence="7">CECT 7376 / NCIMB 14433 / IVIA-Po-181</strain>
    </source>
</reference>
<dbReference type="PROSITE" id="PS01081">
    <property type="entry name" value="HTH_TETR_1"/>
    <property type="match status" value="1"/>
</dbReference>
<evidence type="ECO:0000259" key="5">
    <source>
        <dbReference type="PROSITE" id="PS50977"/>
    </source>
</evidence>
<dbReference type="Gene3D" id="1.10.357.10">
    <property type="entry name" value="Tetracycline Repressor, domain 2"/>
    <property type="match status" value="1"/>
</dbReference>
<evidence type="ECO:0000256" key="4">
    <source>
        <dbReference type="PROSITE-ProRule" id="PRU00335"/>
    </source>
</evidence>